<dbReference type="OrthoDB" id="4556332at2"/>
<dbReference type="KEGG" id="amin:AUMI_114250"/>
<proteinExistence type="predicted"/>
<dbReference type="GeneID" id="80452617"/>
<dbReference type="SUPFAM" id="SSF54427">
    <property type="entry name" value="NTF2-like"/>
    <property type="match status" value="1"/>
</dbReference>
<dbReference type="Proteomes" id="UP000243847">
    <property type="component" value="Chromosome sequence1"/>
</dbReference>
<evidence type="ECO:0008006" key="3">
    <source>
        <dbReference type="Google" id="ProtNLM"/>
    </source>
</evidence>
<dbReference type="InterPro" id="IPR032710">
    <property type="entry name" value="NTF2-like_dom_sf"/>
</dbReference>
<dbReference type="Gene3D" id="3.10.450.50">
    <property type="match status" value="1"/>
</dbReference>
<protein>
    <recommendedName>
        <fullName evidence="3">Nuclear transport factor 2 family protein</fullName>
    </recommendedName>
</protein>
<dbReference type="Pfam" id="PF12893">
    <property type="entry name" value="Lumazine_bd_2"/>
    <property type="match status" value="1"/>
</dbReference>
<accession>A0A173LYN2</accession>
<organism evidence="1 2">
    <name type="scientific">Aurantimicrobium minutum</name>
    <dbReference type="NCBI Taxonomy" id="708131"/>
    <lineage>
        <taxon>Bacteria</taxon>
        <taxon>Bacillati</taxon>
        <taxon>Actinomycetota</taxon>
        <taxon>Actinomycetes</taxon>
        <taxon>Micrococcales</taxon>
        <taxon>Microbacteriaceae</taxon>
        <taxon>Aurantimicrobium</taxon>
    </lineage>
</organism>
<dbReference type="AlphaFoldDB" id="A0A173LYN2"/>
<dbReference type="RefSeq" id="WP_096382994.1">
    <property type="nucleotide sequence ID" value="NZ_AP017457.1"/>
</dbReference>
<evidence type="ECO:0000313" key="2">
    <source>
        <dbReference type="Proteomes" id="UP000243847"/>
    </source>
</evidence>
<name>A0A173LYN2_9MICO</name>
<dbReference type="InterPro" id="IPR039437">
    <property type="entry name" value="FrzH/put_lumazine-bd"/>
</dbReference>
<dbReference type="EMBL" id="AP017457">
    <property type="protein sequence ID" value="BAU99967.1"/>
    <property type="molecule type" value="Genomic_DNA"/>
</dbReference>
<reference evidence="1 2" key="1">
    <citation type="journal article" date="2016" name="Genome Announc.">
        <title>Complete Genome Sequence of Aurantimicrobium minutum Type Strain KNCT, a Planktonic Ultramicrobacterium Isolated from River Water.</title>
        <authorList>
            <person name="Nakai R."/>
            <person name="Fujisawa T."/>
            <person name="Nakamura Y."/>
            <person name="Nishide H."/>
            <person name="Uchiyama I."/>
            <person name="Baba T."/>
            <person name="Toyoda A."/>
            <person name="Fujiyama A."/>
            <person name="Naganuma T."/>
            <person name="Niki H."/>
        </authorList>
    </citation>
    <scope>NUCLEOTIDE SEQUENCE [LARGE SCALE GENOMIC DNA]</scope>
    <source>
        <strain evidence="1 2">KNC</strain>
    </source>
</reference>
<evidence type="ECO:0000313" key="1">
    <source>
        <dbReference type="EMBL" id="BAU99967.1"/>
    </source>
</evidence>
<sequence length="123" mass="14271">MTDAGIQTLLDDYFELMHSQDMSLFDKVFHKDSNLYSSENDEIVIRPRDFYREQMEARTSPQDLGNVRRDKVLLVDQISPEVALAKVQLEMFGGVMQDYLSLLRVDGSWFVISKLYKQVGKSE</sequence>
<gene>
    <name evidence="1" type="ORF">AUMI_114250</name>
</gene>